<keyword evidence="2" id="KW-1185">Reference proteome</keyword>
<sequence>MNRRELIDVERIQDEPLIEMIRGNILENVHRGRVSVVSVEDGKAVYSLGDDNAPTFVRSTAKPIQAIASLLDGTAEAYGFEESHLALLAASHRGTKEQIDVLEQILALTGVDEDSLAVQPGYPVGRAGRDRLLVEGYAPRKLFHTCAGKHLGVLAWCKLKGWSLEGYIHPDHPAQREILARIEKWSDSEAGQVTLGRDGCGFPVAAMPLSKLALAYGRLANPGMSGDNEAADVVNKITSAMNANPELVEGPKRLASLLLSDPNVVAKSGAHGVFTFGLRKQKLGVAIAITDGTEVAWPYVAMSILKRFGGISPETKHQLELTFPEVFINDAKEVAGSWKAVMDNIEQS</sequence>
<proteinExistence type="predicted"/>
<dbReference type="PANTHER" id="PTHR42110:SF1">
    <property type="entry name" value="L-ASPARAGINASE, PUTATIVE (AFU_ORTHOLOGUE AFUA_3G11890)-RELATED"/>
    <property type="match status" value="1"/>
</dbReference>
<dbReference type="EMBL" id="CP119317">
    <property type="protein sequence ID" value="WEK53482.1"/>
    <property type="molecule type" value="Genomic_DNA"/>
</dbReference>
<evidence type="ECO:0000313" key="2">
    <source>
        <dbReference type="Proteomes" id="UP001178662"/>
    </source>
</evidence>
<dbReference type="AlphaFoldDB" id="A0AA95JC32"/>
<reference evidence="1" key="1">
    <citation type="submission" date="2023-03" db="EMBL/GenBank/DDBJ databases">
        <title>Andean soil-derived lignocellulolytic bacterial consortium as a source of novel taxa and putative plastic-active enzymes.</title>
        <authorList>
            <person name="Diaz-Garcia L."/>
            <person name="Chuvochina M."/>
            <person name="Feuerriegel G."/>
            <person name="Bunk B."/>
            <person name="Sproer C."/>
            <person name="Streit W.R."/>
            <person name="Rodriguez L.M."/>
            <person name="Overmann J."/>
            <person name="Jimenez D.J."/>
        </authorList>
    </citation>
    <scope>NUCLEOTIDE SEQUENCE</scope>
    <source>
        <strain evidence="1">MAG 2441</strain>
    </source>
</reference>
<name>A0AA95JC32_9BACL</name>
<dbReference type="PANTHER" id="PTHR42110">
    <property type="entry name" value="L-ASPARAGINASE, PUTATIVE (AFU_ORTHOLOGUE AFUA_3G11890)-RELATED"/>
    <property type="match status" value="1"/>
</dbReference>
<dbReference type="Proteomes" id="UP001178662">
    <property type="component" value="Chromosome"/>
</dbReference>
<gene>
    <name evidence="1" type="ORF">P0Y55_12930</name>
</gene>
<accession>A0AA95JC32</accession>
<organism evidence="1 2">
    <name type="scientific">Candidatus Cohnella colombiensis</name>
    <dbReference type="NCBI Taxonomy" id="3121368"/>
    <lineage>
        <taxon>Bacteria</taxon>
        <taxon>Bacillati</taxon>
        <taxon>Bacillota</taxon>
        <taxon>Bacilli</taxon>
        <taxon>Bacillales</taxon>
        <taxon>Paenibacillaceae</taxon>
        <taxon>Cohnella</taxon>
    </lineage>
</organism>
<dbReference type="Pfam" id="PF06089">
    <property type="entry name" value="Asparaginase_II"/>
    <property type="match status" value="1"/>
</dbReference>
<evidence type="ECO:0000313" key="1">
    <source>
        <dbReference type="EMBL" id="WEK53482.1"/>
    </source>
</evidence>
<protein>
    <submittedName>
        <fullName evidence="1">Asparaginase</fullName>
    </submittedName>
</protein>
<dbReference type="InterPro" id="IPR010349">
    <property type="entry name" value="Asparaginase_II"/>
</dbReference>